<dbReference type="PROSITE" id="PS50181">
    <property type="entry name" value="FBOX"/>
    <property type="match status" value="1"/>
</dbReference>
<dbReference type="SUPFAM" id="SSF81383">
    <property type="entry name" value="F-box domain"/>
    <property type="match status" value="1"/>
</dbReference>
<dbReference type="SMART" id="SM00256">
    <property type="entry name" value="FBOX"/>
    <property type="match status" value="1"/>
</dbReference>
<accession>A0A9N9CGX4</accession>
<feature type="region of interest" description="Disordered" evidence="1">
    <location>
        <begin position="503"/>
        <end position="532"/>
    </location>
</feature>
<dbReference type="Gene3D" id="1.20.1280.50">
    <property type="match status" value="1"/>
</dbReference>
<dbReference type="Pfam" id="PF07393">
    <property type="entry name" value="Sec10_HB"/>
    <property type="match status" value="1"/>
</dbReference>
<dbReference type="InterPro" id="IPR048627">
    <property type="entry name" value="Sec10_HB"/>
</dbReference>
<gene>
    <name evidence="3" type="ORF">POCULU_LOCUS7482</name>
</gene>
<dbReference type="GO" id="GO:0006887">
    <property type="term" value="P:exocytosis"/>
    <property type="evidence" value="ECO:0007669"/>
    <property type="project" value="TreeGrafter"/>
</dbReference>
<reference evidence="3" key="1">
    <citation type="submission" date="2021-06" db="EMBL/GenBank/DDBJ databases">
        <authorList>
            <person name="Kallberg Y."/>
            <person name="Tangrot J."/>
            <person name="Rosling A."/>
        </authorList>
    </citation>
    <scope>NUCLEOTIDE SEQUENCE</scope>
    <source>
        <strain evidence="3">IA702</strain>
    </source>
</reference>
<dbReference type="InterPro" id="IPR001810">
    <property type="entry name" value="F-box_dom"/>
</dbReference>
<organism evidence="3 4">
    <name type="scientific">Paraglomus occultum</name>
    <dbReference type="NCBI Taxonomy" id="144539"/>
    <lineage>
        <taxon>Eukaryota</taxon>
        <taxon>Fungi</taxon>
        <taxon>Fungi incertae sedis</taxon>
        <taxon>Mucoromycota</taxon>
        <taxon>Glomeromycotina</taxon>
        <taxon>Glomeromycetes</taxon>
        <taxon>Paraglomerales</taxon>
        <taxon>Paraglomeraceae</taxon>
        <taxon>Paraglomus</taxon>
    </lineage>
</organism>
<dbReference type="OrthoDB" id="5554140at2759"/>
<dbReference type="Pfam" id="PF12937">
    <property type="entry name" value="F-box-like"/>
    <property type="match status" value="1"/>
</dbReference>
<dbReference type="Proteomes" id="UP000789572">
    <property type="component" value="Unassembled WGS sequence"/>
</dbReference>
<name>A0A9N9CGX4_9GLOM</name>
<dbReference type="PANTHER" id="PTHR12100">
    <property type="entry name" value="SEC10"/>
    <property type="match status" value="1"/>
</dbReference>
<dbReference type="EMBL" id="CAJVPJ010001712">
    <property type="protein sequence ID" value="CAG8601370.1"/>
    <property type="molecule type" value="Genomic_DNA"/>
</dbReference>
<evidence type="ECO:0000313" key="4">
    <source>
        <dbReference type="Proteomes" id="UP000789572"/>
    </source>
</evidence>
<dbReference type="CDD" id="cd09917">
    <property type="entry name" value="F-box_SF"/>
    <property type="match status" value="1"/>
</dbReference>
<feature type="compositionally biased region" description="Low complexity" evidence="1">
    <location>
        <begin position="507"/>
        <end position="522"/>
    </location>
</feature>
<dbReference type="InterPro" id="IPR036047">
    <property type="entry name" value="F-box-like_dom_sf"/>
</dbReference>
<protein>
    <submittedName>
        <fullName evidence="3">10919_t:CDS:1</fullName>
    </submittedName>
</protein>
<evidence type="ECO:0000259" key="2">
    <source>
        <dbReference type="PROSITE" id="PS50181"/>
    </source>
</evidence>
<evidence type="ECO:0000256" key="1">
    <source>
        <dbReference type="SAM" id="MobiDB-lite"/>
    </source>
</evidence>
<dbReference type="GO" id="GO:0000145">
    <property type="term" value="C:exocyst"/>
    <property type="evidence" value="ECO:0007669"/>
    <property type="project" value="TreeGrafter"/>
</dbReference>
<comment type="caution">
    <text evidence="3">The sequence shown here is derived from an EMBL/GenBank/DDBJ whole genome shotgun (WGS) entry which is preliminary data.</text>
</comment>
<dbReference type="AlphaFoldDB" id="A0A9N9CGX4"/>
<dbReference type="GO" id="GO:0006893">
    <property type="term" value="P:Golgi to plasma membrane transport"/>
    <property type="evidence" value="ECO:0007669"/>
    <property type="project" value="TreeGrafter"/>
</dbReference>
<dbReference type="PANTHER" id="PTHR12100:SF1">
    <property type="entry name" value="RECYCLIN-1"/>
    <property type="match status" value="1"/>
</dbReference>
<feature type="domain" description="F-box" evidence="2">
    <location>
        <begin position="24"/>
        <end position="70"/>
    </location>
</feature>
<evidence type="ECO:0000313" key="3">
    <source>
        <dbReference type="EMBL" id="CAG8601370.1"/>
    </source>
</evidence>
<keyword evidence="4" id="KW-1185">Reference proteome</keyword>
<dbReference type="InterPro" id="IPR009976">
    <property type="entry name" value="Sec10-like"/>
</dbReference>
<sequence length="884" mass="100722">MSVDIFDADLSVSPTPASTVLPARLAVKTLPPDILIRILKYLPICSLINFAQACRRFKVLVYDDELWESHLKILGEWEDPIPELEIATETEIEPDVEENVEKNVDNNKLTYENARDTIKGLVNAVLDAAPLRSTLVPSISTLAPSIKPATHDSSVVLYTSGNLLDFASHDENSQRTLSLIPGLSPDPFSQKSRAASTGFARTRFKEIYMDLIPYYLDFRYRRTDSKVFKEFPDQFEQAGMLSKLATFGKLNIVHDSDQINNAIETTMEYMENSALHDFELAYDALNVPGLRKCASLLTELNGGNSCVQSFIQKNSIFFDRLHDPMENFNVSTGEHDYAPMKEFFKYVEEELVKQAILIGQVFPKEVPVFHTFCERVIEDVVTDYVTTVLEEIHKLGTIPYLKTVIIIFQLYQHVAEVLWKEASPGLGQIIAEDLLYQRFEPIAEIYMAEELALVKFKSEEEVEKWNKKLLDESAEARQALLNNANREVYRRTYLSSFRKMLKRSSNRNRNSATTSPSQPSSPVDRRASLIGNSPDGIMNITDLQMMMIDSKLHKLQQLLSLETALQMIHLNKESLRRVGCLVGYPDKMGEKVQETLESIFITLLDTLGTLHIKPGFDIALRHIGEHKPDAESTNTGLAPLVEFFELVHIVDLIQQMIQVYYDDEMCRFVDKHDFLSRCNKEKKRFEQILDESVAAGLNKGIQALMDQVEFILMTEQQPEDFRPANNTPLELKPSKACVHTVQCLESHTKLVEGCADQHTLDVFYQEIGLRFFSVLLKHLKKFVVSIDGGFQVISDLNHYTSFITTLQQSSITPFFIALKEMGNAYIISTATDVGIFIREAERFKGILRAEDVYEFVQMREDWAEIKKEVEKQLFGLKAEDCVVM</sequence>
<proteinExistence type="predicted"/>